<dbReference type="Pfam" id="PF13102">
    <property type="entry name" value="Phage_int_SAM_5"/>
    <property type="match status" value="1"/>
</dbReference>
<dbReference type="Pfam" id="PF00589">
    <property type="entry name" value="Phage_integrase"/>
    <property type="match status" value="1"/>
</dbReference>
<dbReference type="PROSITE" id="PS51898">
    <property type="entry name" value="TYR_RECOMBINASE"/>
    <property type="match status" value="1"/>
</dbReference>
<dbReference type="PANTHER" id="PTHR30349:SF64">
    <property type="entry name" value="PROPHAGE INTEGRASE INTD-RELATED"/>
    <property type="match status" value="1"/>
</dbReference>
<dbReference type="GO" id="GO:0003677">
    <property type="term" value="F:DNA binding"/>
    <property type="evidence" value="ECO:0007669"/>
    <property type="project" value="UniProtKB-KW"/>
</dbReference>
<proteinExistence type="inferred from homology"/>
<dbReference type="GO" id="GO:0006310">
    <property type="term" value="P:DNA recombination"/>
    <property type="evidence" value="ECO:0007669"/>
    <property type="project" value="UniProtKB-KW"/>
</dbReference>
<feature type="domain" description="Tyr recombinase" evidence="4">
    <location>
        <begin position="222"/>
        <end position="404"/>
    </location>
</feature>
<keyword evidence="2" id="KW-0238">DNA-binding</keyword>
<evidence type="ECO:0000313" key="6">
    <source>
        <dbReference type="Proteomes" id="UP000036958"/>
    </source>
</evidence>
<name>A0A0L8V8W8_9BACT</name>
<dbReference type="SUPFAM" id="SSF56349">
    <property type="entry name" value="DNA breaking-rejoining enzymes"/>
    <property type="match status" value="1"/>
</dbReference>
<keyword evidence="6" id="KW-1185">Reference proteome</keyword>
<gene>
    <name evidence="5" type="ORF">NC99_23400</name>
</gene>
<dbReference type="RefSeq" id="WP_053183589.1">
    <property type="nucleotide sequence ID" value="NZ_LGIA01000152.1"/>
</dbReference>
<dbReference type="STRING" id="1409788.NC99_23400"/>
<evidence type="ECO:0000256" key="1">
    <source>
        <dbReference type="ARBA" id="ARBA00008857"/>
    </source>
</evidence>
<dbReference type="OrthoDB" id="1493636at2"/>
<dbReference type="InterPro" id="IPR011010">
    <property type="entry name" value="DNA_brk_join_enz"/>
</dbReference>
<evidence type="ECO:0000256" key="2">
    <source>
        <dbReference type="ARBA" id="ARBA00023125"/>
    </source>
</evidence>
<dbReference type="InterPro" id="IPR010998">
    <property type="entry name" value="Integrase_recombinase_N"/>
</dbReference>
<dbReference type="Gene3D" id="1.10.150.130">
    <property type="match status" value="1"/>
</dbReference>
<comment type="similarity">
    <text evidence="1">Belongs to the 'phage' integrase family.</text>
</comment>
<evidence type="ECO:0000256" key="3">
    <source>
        <dbReference type="ARBA" id="ARBA00023172"/>
    </source>
</evidence>
<keyword evidence="3" id="KW-0233">DNA recombination</keyword>
<dbReference type="Pfam" id="PF17293">
    <property type="entry name" value="Arm-DNA-bind_5"/>
    <property type="match status" value="1"/>
</dbReference>
<evidence type="ECO:0000313" key="5">
    <source>
        <dbReference type="EMBL" id="KOH44793.1"/>
    </source>
</evidence>
<dbReference type="InterPro" id="IPR025269">
    <property type="entry name" value="SAM-like_dom"/>
</dbReference>
<dbReference type="PATRIC" id="fig|1409788.3.peg.2415"/>
<dbReference type="CDD" id="cd01185">
    <property type="entry name" value="INTN1_C_like"/>
    <property type="match status" value="1"/>
</dbReference>
<dbReference type="Gene3D" id="1.10.443.10">
    <property type="entry name" value="Intergrase catalytic core"/>
    <property type="match status" value="1"/>
</dbReference>
<dbReference type="AlphaFoldDB" id="A0A0L8V8W8"/>
<organism evidence="5 6">
    <name type="scientific">Sunxiuqinia dokdonensis</name>
    <dbReference type="NCBI Taxonomy" id="1409788"/>
    <lineage>
        <taxon>Bacteria</taxon>
        <taxon>Pseudomonadati</taxon>
        <taxon>Bacteroidota</taxon>
        <taxon>Bacteroidia</taxon>
        <taxon>Marinilabiliales</taxon>
        <taxon>Prolixibacteraceae</taxon>
        <taxon>Sunxiuqinia</taxon>
    </lineage>
</organism>
<evidence type="ECO:0000259" key="4">
    <source>
        <dbReference type="PROSITE" id="PS51898"/>
    </source>
</evidence>
<dbReference type="GO" id="GO:0015074">
    <property type="term" value="P:DNA integration"/>
    <property type="evidence" value="ECO:0007669"/>
    <property type="project" value="InterPro"/>
</dbReference>
<dbReference type="PANTHER" id="PTHR30349">
    <property type="entry name" value="PHAGE INTEGRASE-RELATED"/>
    <property type="match status" value="1"/>
</dbReference>
<accession>A0A0L8V8W8</accession>
<dbReference type="Proteomes" id="UP000036958">
    <property type="component" value="Unassembled WGS sequence"/>
</dbReference>
<dbReference type="InterPro" id="IPR050090">
    <property type="entry name" value="Tyrosine_recombinase_XerCD"/>
</dbReference>
<sequence length="421" mass="49175">METMQSFGIQFITRQSREKNDLKSQRIFARITINGSRAEISLKQRVEPKDWNSVKGMAKGKSGEQKKLNQFLDQVRTKLSNIYRELMVEGELPTPKAVKNHFLGIKEQGKTLLVAFDYHQKISTSDLSESTLQHYETTGKYVREFLHKRLQTSDIYLSKINYKFITDFEYFLRTRQPTDHIKPLSNNGIMKHLERVRKVIKLAKKLEWTNKNPFESYQIKFKKFDREYLEPDELQILENAEFKVDRLKYTKNLFIFSCYTGLAYSDAIRLKLENIHLGIDGNYWIITTRKKTNTALRLPILPKAQEIIEQYKDHPRSVHRGTVFPVISNQKLNNYLKEIADICGIKKNLTFHLARHTFATTVTLSNGVPIETVSKMLGHTSLQTTQIYARIVDTRMSDDISILKSKLETKEIPIKKVNHLK</sequence>
<dbReference type="InterPro" id="IPR013762">
    <property type="entry name" value="Integrase-like_cat_sf"/>
</dbReference>
<dbReference type="InterPro" id="IPR002104">
    <property type="entry name" value="Integrase_catalytic"/>
</dbReference>
<comment type="caution">
    <text evidence="5">The sequence shown here is derived from an EMBL/GenBank/DDBJ whole genome shotgun (WGS) entry which is preliminary data.</text>
</comment>
<protein>
    <submittedName>
        <fullName evidence="5">Integrase</fullName>
    </submittedName>
</protein>
<dbReference type="InterPro" id="IPR035386">
    <property type="entry name" value="Arm-DNA-bind_5"/>
</dbReference>
<reference evidence="6" key="1">
    <citation type="submission" date="2015-07" db="EMBL/GenBank/DDBJ databases">
        <title>Genome sequencing of Sunxiuqinia dokdonensis strain SK.</title>
        <authorList>
            <person name="Ahn S."/>
            <person name="Kim B.-C."/>
        </authorList>
    </citation>
    <scope>NUCLEOTIDE SEQUENCE [LARGE SCALE GENOMIC DNA]</scope>
    <source>
        <strain evidence="6">SK</strain>
    </source>
</reference>
<dbReference type="EMBL" id="LGIA01000152">
    <property type="protein sequence ID" value="KOH44793.1"/>
    <property type="molecule type" value="Genomic_DNA"/>
</dbReference>